<dbReference type="EMBL" id="JAMTCG010000003">
    <property type="protein sequence ID" value="MCP2160444.1"/>
    <property type="molecule type" value="Genomic_DNA"/>
</dbReference>
<dbReference type="NCBIfam" id="NF041561">
    <property type="entry name" value="PraA"/>
    <property type="match status" value="1"/>
</dbReference>
<name>A0ABT1GZL9_9NOCA</name>
<keyword evidence="1" id="KW-0732">Signal</keyword>
<feature type="chain" id="PRO_5045645415" description="Protein activator" evidence="1">
    <location>
        <begin position="37"/>
        <end position="172"/>
    </location>
</feature>
<gene>
    <name evidence="2" type="ORF">LX12_001631</name>
</gene>
<keyword evidence="3" id="KW-1185">Reference proteome</keyword>
<dbReference type="InterPro" id="IPR048133">
    <property type="entry name" value="PraA/PraB-like"/>
</dbReference>
<protein>
    <recommendedName>
        <fullName evidence="4">Protein activator</fullName>
    </recommendedName>
</protein>
<accession>A0ABT1GZL9</accession>
<sequence>MRTLSSRSRSFSTAVGSLASAAAVVGVTLGAGAAGAATISPAGTAFTAPGTITVTSPASFNVPVTCNIVFSGSVNADGSAATITDAKVSGSNYLCTVPKIQNLPWTLTPTSATTGTVSNVAFSVLTSNCGPATLSGSFDNMTNTLSSSNQSLPGNCTINNLSVNPNPAFTLS</sequence>
<feature type="signal peptide" evidence="1">
    <location>
        <begin position="1"/>
        <end position="36"/>
    </location>
</feature>
<comment type="caution">
    <text evidence="2">The sequence shown here is derived from an EMBL/GenBank/DDBJ whole genome shotgun (WGS) entry which is preliminary data.</text>
</comment>
<evidence type="ECO:0000313" key="2">
    <source>
        <dbReference type="EMBL" id="MCP2160444.1"/>
    </source>
</evidence>
<reference evidence="2 3" key="1">
    <citation type="submission" date="2022-06" db="EMBL/GenBank/DDBJ databases">
        <title>Genomic Encyclopedia of Archaeal and Bacterial Type Strains, Phase II (KMG-II): from individual species to whole genera.</title>
        <authorList>
            <person name="Goeker M."/>
        </authorList>
    </citation>
    <scope>NUCLEOTIDE SEQUENCE [LARGE SCALE GENOMIC DNA]</scope>
    <source>
        <strain evidence="2 3">DSM 45037</strain>
    </source>
</reference>
<organism evidence="2 3">
    <name type="scientific">Williamsia serinedens</name>
    <dbReference type="NCBI Taxonomy" id="391736"/>
    <lineage>
        <taxon>Bacteria</taxon>
        <taxon>Bacillati</taxon>
        <taxon>Actinomycetota</taxon>
        <taxon>Actinomycetes</taxon>
        <taxon>Mycobacteriales</taxon>
        <taxon>Nocardiaceae</taxon>
        <taxon>Williamsia</taxon>
    </lineage>
</organism>
<dbReference type="RefSeq" id="WP_253654040.1">
    <property type="nucleotide sequence ID" value="NZ_BAAAOE010000003.1"/>
</dbReference>
<evidence type="ECO:0000256" key="1">
    <source>
        <dbReference type="SAM" id="SignalP"/>
    </source>
</evidence>
<dbReference type="NCBIfam" id="NF041562">
    <property type="entry name" value="PraB"/>
    <property type="match status" value="1"/>
</dbReference>
<dbReference type="Proteomes" id="UP001205740">
    <property type="component" value="Unassembled WGS sequence"/>
</dbReference>
<evidence type="ECO:0008006" key="4">
    <source>
        <dbReference type="Google" id="ProtNLM"/>
    </source>
</evidence>
<evidence type="ECO:0000313" key="3">
    <source>
        <dbReference type="Proteomes" id="UP001205740"/>
    </source>
</evidence>
<proteinExistence type="predicted"/>